<proteinExistence type="predicted"/>
<protein>
    <submittedName>
        <fullName evidence="3">Autophagy-related protein</fullName>
    </submittedName>
</protein>
<accession>A0A3P8AU26</accession>
<evidence type="ECO:0000313" key="2">
    <source>
        <dbReference type="Proteomes" id="UP000050761"/>
    </source>
</evidence>
<gene>
    <name evidence="1" type="ORF">HPBE_LOCUS5048</name>
</gene>
<dbReference type="OrthoDB" id="5905407at2759"/>
<keyword evidence="2" id="KW-1185">Reference proteome</keyword>
<accession>A0A183FF18</accession>
<dbReference type="Proteomes" id="UP000050761">
    <property type="component" value="Unassembled WGS sequence"/>
</dbReference>
<evidence type="ECO:0000313" key="1">
    <source>
        <dbReference type="EMBL" id="VDO63222.1"/>
    </source>
</evidence>
<evidence type="ECO:0000313" key="3">
    <source>
        <dbReference type="WBParaSite" id="HPBE_0000504701-mRNA-1"/>
    </source>
</evidence>
<reference evidence="1 2" key="1">
    <citation type="submission" date="2018-11" db="EMBL/GenBank/DDBJ databases">
        <authorList>
            <consortium name="Pathogen Informatics"/>
        </authorList>
    </citation>
    <scope>NUCLEOTIDE SEQUENCE [LARGE SCALE GENOMIC DNA]</scope>
</reference>
<name>A0A183FF18_HELPZ</name>
<reference evidence="3" key="2">
    <citation type="submission" date="2019-09" db="UniProtKB">
        <authorList>
            <consortium name="WormBaseParasite"/>
        </authorList>
    </citation>
    <scope>IDENTIFICATION</scope>
</reference>
<dbReference type="WBParaSite" id="HPBE_0000504701-mRNA-1">
    <property type="protein sequence ID" value="HPBE_0000504701-mRNA-1"/>
    <property type="gene ID" value="HPBE_0000504701"/>
</dbReference>
<dbReference type="AlphaFoldDB" id="A0A183FF18"/>
<sequence length="124" mass="13726">MEMSTGSSSHAMMGGICTDLLRIAVSRPRIYLERFFGTNGENGRLLMDRNEALKDDEIISRKSRPKGIPHPTVPFVVPICDPVHMITVEEIEDALRKTRPSKATVPDNRQLIYGSRSSGTLVSG</sequence>
<organism evidence="2 3">
    <name type="scientific">Heligmosomoides polygyrus</name>
    <name type="common">Parasitic roundworm</name>
    <dbReference type="NCBI Taxonomy" id="6339"/>
    <lineage>
        <taxon>Eukaryota</taxon>
        <taxon>Metazoa</taxon>
        <taxon>Ecdysozoa</taxon>
        <taxon>Nematoda</taxon>
        <taxon>Chromadorea</taxon>
        <taxon>Rhabditida</taxon>
        <taxon>Rhabditina</taxon>
        <taxon>Rhabditomorpha</taxon>
        <taxon>Strongyloidea</taxon>
        <taxon>Heligmosomidae</taxon>
        <taxon>Heligmosomoides</taxon>
    </lineage>
</organism>
<dbReference type="EMBL" id="UZAH01025404">
    <property type="protein sequence ID" value="VDO63222.1"/>
    <property type="molecule type" value="Genomic_DNA"/>
</dbReference>